<feature type="compositionally biased region" description="Low complexity" evidence="5">
    <location>
        <begin position="1"/>
        <end position="15"/>
    </location>
</feature>
<dbReference type="WBParaSite" id="MhA1_Contig78.frz3.gene47">
    <property type="protein sequence ID" value="MhA1_Contig78.frz3.gene47"/>
    <property type="gene ID" value="MhA1_Contig78.frz3.gene47"/>
</dbReference>
<feature type="transmembrane region" description="Helical" evidence="6">
    <location>
        <begin position="200"/>
        <end position="219"/>
    </location>
</feature>
<keyword evidence="3 6" id="KW-1133">Transmembrane helix</keyword>
<dbReference type="GO" id="GO:0022857">
    <property type="term" value="F:transmembrane transporter activity"/>
    <property type="evidence" value="ECO:0007669"/>
    <property type="project" value="InterPro"/>
</dbReference>
<organism evidence="7 8">
    <name type="scientific">Meloidogyne hapla</name>
    <name type="common">Root-knot nematode worm</name>
    <dbReference type="NCBI Taxonomy" id="6305"/>
    <lineage>
        <taxon>Eukaryota</taxon>
        <taxon>Metazoa</taxon>
        <taxon>Ecdysozoa</taxon>
        <taxon>Nematoda</taxon>
        <taxon>Chromadorea</taxon>
        <taxon>Rhabditida</taxon>
        <taxon>Tylenchina</taxon>
        <taxon>Tylenchomorpha</taxon>
        <taxon>Tylenchoidea</taxon>
        <taxon>Meloidogynidae</taxon>
        <taxon>Meloidogyninae</taxon>
        <taxon>Meloidogyne</taxon>
    </lineage>
</organism>
<name>A0A1I8BY67_MELHA</name>
<evidence type="ECO:0000313" key="8">
    <source>
        <dbReference type="WBParaSite" id="MhA1_Contig78.frz3.gene47"/>
    </source>
</evidence>
<feature type="compositionally biased region" description="Polar residues" evidence="5">
    <location>
        <begin position="16"/>
        <end position="26"/>
    </location>
</feature>
<evidence type="ECO:0000256" key="4">
    <source>
        <dbReference type="ARBA" id="ARBA00023136"/>
    </source>
</evidence>
<comment type="subcellular location">
    <subcellularLocation>
        <location evidence="1">Membrane</location>
        <topology evidence="1">Multi-pass membrane protein</topology>
    </subcellularLocation>
</comment>
<feature type="transmembrane region" description="Helical" evidence="6">
    <location>
        <begin position="368"/>
        <end position="388"/>
    </location>
</feature>
<keyword evidence="2 6" id="KW-0812">Transmembrane</keyword>
<keyword evidence="7" id="KW-1185">Reference proteome</keyword>
<feature type="transmembrane region" description="Helical" evidence="6">
    <location>
        <begin position="462"/>
        <end position="481"/>
    </location>
</feature>
<sequence>MATTSKSTEESTSTTDPTQSATLSNKDQSKVPLIEQNAEKIVTALAPENSAAEIKNATEKMVKQTVKLDDFYQLGSYTYIVCLFAELLILSQVGNMLYMTYAGAAPSLVSCGTHQFLEKTAKERCNALNELLGDSTKSINHGCSNETLIWNQDFNSVNVEFGHHCQSQLVKSTISYQMVGVIIGSMIFGYLSDSYGRKKIMLIALVCCILCMVATSFTYDLITFTIVRFFVNFFNAGTMVILVVFTSEHYPNSHRFCLSNLITCESPRFLIQSRRIDEAKKAIIRMHKIDGRPYDEAVIDSVLEGLEKQSMESSNKNKKYNYLHLFYTLRFTRYTLAVAFSFLAVSIMNYSLLYNMDKLSGSIFKNGIFMGLFRYSMNLTIGFLDMYVKRLGRKFAHFMADSLASFGNFNLCYLQQDLSFISRASILSVIGFCSILYTTNGLASNELFPTAIRNTSYSFGQVLSRIGVVLAPQLFVLFNVFETKGKPMLSKFPSKEERIFYGRIPLRRRQEKRDVELMPREGGEKIDV</sequence>
<feature type="transmembrane region" description="Helical" evidence="6">
    <location>
        <begin position="225"/>
        <end position="245"/>
    </location>
</feature>
<dbReference type="InterPro" id="IPR036259">
    <property type="entry name" value="MFS_trans_sf"/>
</dbReference>
<evidence type="ECO:0000256" key="3">
    <source>
        <dbReference type="ARBA" id="ARBA00022989"/>
    </source>
</evidence>
<dbReference type="InterPro" id="IPR011701">
    <property type="entry name" value="MFS"/>
</dbReference>
<accession>A0A1I8BY67</accession>
<dbReference type="SUPFAM" id="SSF103473">
    <property type="entry name" value="MFS general substrate transporter"/>
    <property type="match status" value="1"/>
</dbReference>
<dbReference type="Gene3D" id="1.20.1250.20">
    <property type="entry name" value="MFS general substrate transporter like domains"/>
    <property type="match status" value="2"/>
</dbReference>
<dbReference type="InterPro" id="IPR005828">
    <property type="entry name" value="MFS_sugar_transport-like"/>
</dbReference>
<feature type="transmembrane region" description="Helical" evidence="6">
    <location>
        <begin position="424"/>
        <end position="442"/>
    </location>
</feature>
<reference evidence="8" key="1">
    <citation type="submission" date="2016-11" db="UniProtKB">
        <authorList>
            <consortium name="WormBaseParasite"/>
        </authorList>
    </citation>
    <scope>IDENTIFICATION</scope>
</reference>
<dbReference type="Pfam" id="PF07690">
    <property type="entry name" value="MFS_1"/>
    <property type="match status" value="1"/>
</dbReference>
<keyword evidence="4 6" id="KW-0472">Membrane</keyword>
<dbReference type="Pfam" id="PF00083">
    <property type="entry name" value="Sugar_tr"/>
    <property type="match status" value="1"/>
</dbReference>
<dbReference type="OMA" id="EHWCYHD"/>
<feature type="transmembrane region" description="Helical" evidence="6">
    <location>
        <begin position="334"/>
        <end position="356"/>
    </location>
</feature>
<evidence type="ECO:0000256" key="6">
    <source>
        <dbReference type="SAM" id="Phobius"/>
    </source>
</evidence>
<dbReference type="PANTHER" id="PTHR24064">
    <property type="entry name" value="SOLUTE CARRIER FAMILY 22 MEMBER"/>
    <property type="match status" value="1"/>
</dbReference>
<feature type="transmembrane region" description="Helical" evidence="6">
    <location>
        <begin position="174"/>
        <end position="191"/>
    </location>
</feature>
<feature type="region of interest" description="Disordered" evidence="5">
    <location>
        <begin position="1"/>
        <end position="30"/>
    </location>
</feature>
<evidence type="ECO:0000256" key="5">
    <source>
        <dbReference type="SAM" id="MobiDB-lite"/>
    </source>
</evidence>
<protein>
    <submittedName>
        <fullName evidence="8">MFS domain-containing protein</fullName>
    </submittedName>
</protein>
<dbReference type="GO" id="GO:0016020">
    <property type="term" value="C:membrane"/>
    <property type="evidence" value="ECO:0007669"/>
    <property type="project" value="UniProtKB-SubCell"/>
</dbReference>
<dbReference type="Proteomes" id="UP000095281">
    <property type="component" value="Unplaced"/>
</dbReference>
<evidence type="ECO:0000256" key="1">
    <source>
        <dbReference type="ARBA" id="ARBA00004141"/>
    </source>
</evidence>
<dbReference type="AlphaFoldDB" id="A0A1I8BY67"/>
<proteinExistence type="predicted"/>
<evidence type="ECO:0000256" key="2">
    <source>
        <dbReference type="ARBA" id="ARBA00022692"/>
    </source>
</evidence>
<evidence type="ECO:0000313" key="7">
    <source>
        <dbReference type="Proteomes" id="UP000095281"/>
    </source>
</evidence>